<dbReference type="InterPro" id="IPR037120">
    <property type="entry name" value="Haem_peroxidase_sf_animal"/>
</dbReference>
<sequence>MFLTSLILMGVPNKTWLCRFKTLFRRNTIFRRLLPTQYGNGIDSPRPATDGGELLNPRNISLSIVGDDGPNSTDITVIVMSFGQFVTISLIRRTLLLSSLSAAEPAYGRTASVHTSPSGVSDQELQVYNRGKPHVRNDMEVRTQLQQLPDENWDPTLSRRGWACISHRSITTIAKYNRLLLVNAEKQCKLAIMLLPTSSETACPRSSALKDDGKQKLMLGKA</sequence>
<comment type="caution">
    <text evidence="1">The sequence shown here is derived from an EMBL/GenBank/DDBJ whole genome shotgun (WGS) entry which is preliminary data.</text>
</comment>
<protein>
    <submittedName>
        <fullName evidence="1">Uncharacterized protein</fullName>
    </submittedName>
</protein>
<dbReference type="GO" id="GO:0020037">
    <property type="term" value="F:heme binding"/>
    <property type="evidence" value="ECO:0007669"/>
    <property type="project" value="InterPro"/>
</dbReference>
<dbReference type="SUPFAM" id="SSF48113">
    <property type="entry name" value="Heme-dependent peroxidases"/>
    <property type="match status" value="1"/>
</dbReference>
<name>A0A164KC51_9CRUS</name>
<dbReference type="EMBL" id="LRGB01003338">
    <property type="protein sequence ID" value="KZS03138.1"/>
    <property type="molecule type" value="Genomic_DNA"/>
</dbReference>
<organism evidence="1 2">
    <name type="scientific">Daphnia magna</name>
    <dbReference type="NCBI Taxonomy" id="35525"/>
    <lineage>
        <taxon>Eukaryota</taxon>
        <taxon>Metazoa</taxon>
        <taxon>Ecdysozoa</taxon>
        <taxon>Arthropoda</taxon>
        <taxon>Crustacea</taxon>
        <taxon>Branchiopoda</taxon>
        <taxon>Diplostraca</taxon>
        <taxon>Cladocera</taxon>
        <taxon>Anomopoda</taxon>
        <taxon>Daphniidae</taxon>
        <taxon>Daphnia</taxon>
    </lineage>
</organism>
<dbReference type="STRING" id="35525.A0A164KC51"/>
<dbReference type="InterPro" id="IPR019791">
    <property type="entry name" value="Haem_peroxidase_animal"/>
</dbReference>
<accession>A0A164KC51</accession>
<reference evidence="1 2" key="1">
    <citation type="submission" date="2016-03" db="EMBL/GenBank/DDBJ databases">
        <title>EvidentialGene: Evidence-directed Construction of Genes on Genomes.</title>
        <authorList>
            <person name="Gilbert D.G."/>
            <person name="Choi J.-H."/>
            <person name="Mockaitis K."/>
            <person name="Colbourne J."/>
            <person name="Pfrender M."/>
        </authorList>
    </citation>
    <scope>NUCLEOTIDE SEQUENCE [LARGE SCALE GENOMIC DNA]</scope>
    <source>
        <strain evidence="1 2">Xinb3</strain>
        <tissue evidence="1">Complete organism</tissue>
    </source>
</reference>
<evidence type="ECO:0000313" key="1">
    <source>
        <dbReference type="EMBL" id="KZS03138.1"/>
    </source>
</evidence>
<dbReference type="GO" id="GO:0006979">
    <property type="term" value="P:response to oxidative stress"/>
    <property type="evidence" value="ECO:0007669"/>
    <property type="project" value="InterPro"/>
</dbReference>
<dbReference type="InterPro" id="IPR010255">
    <property type="entry name" value="Haem_peroxidase_sf"/>
</dbReference>
<dbReference type="AlphaFoldDB" id="A0A164KC51"/>
<evidence type="ECO:0000313" key="2">
    <source>
        <dbReference type="Proteomes" id="UP000076858"/>
    </source>
</evidence>
<proteinExistence type="predicted"/>
<dbReference type="OrthoDB" id="418911at2759"/>
<dbReference type="Proteomes" id="UP000076858">
    <property type="component" value="Unassembled WGS sequence"/>
</dbReference>
<dbReference type="Gene3D" id="1.10.640.10">
    <property type="entry name" value="Haem peroxidase domain superfamily, animal type"/>
    <property type="match status" value="1"/>
</dbReference>
<dbReference type="GO" id="GO:0004601">
    <property type="term" value="F:peroxidase activity"/>
    <property type="evidence" value="ECO:0007669"/>
    <property type="project" value="InterPro"/>
</dbReference>
<gene>
    <name evidence="1" type="ORF">APZ42_034215</name>
</gene>
<keyword evidence="2" id="KW-1185">Reference proteome</keyword>
<dbReference type="Pfam" id="PF03098">
    <property type="entry name" value="An_peroxidase"/>
    <property type="match status" value="1"/>
</dbReference>